<dbReference type="GO" id="GO:0008270">
    <property type="term" value="F:zinc ion binding"/>
    <property type="evidence" value="ECO:0007669"/>
    <property type="project" value="UniProtKB-KW"/>
</dbReference>
<dbReference type="PANTHER" id="PTHR47094:SF1">
    <property type="entry name" value="RING-TYPE E3 UBIQUITIN TRANSFERASE"/>
    <property type="match status" value="1"/>
</dbReference>
<evidence type="ECO:0000256" key="2">
    <source>
        <dbReference type="ARBA" id="ARBA00022771"/>
    </source>
</evidence>
<dbReference type="PANTHER" id="PTHR47094">
    <property type="entry name" value="ELFLESS, ISOFORM B"/>
    <property type="match status" value="1"/>
</dbReference>
<feature type="compositionally biased region" description="Polar residues" evidence="5">
    <location>
        <begin position="115"/>
        <end position="128"/>
    </location>
</feature>
<dbReference type="InterPro" id="IPR013083">
    <property type="entry name" value="Znf_RING/FYVE/PHD"/>
</dbReference>
<dbReference type="OMA" id="AICISTM"/>
<dbReference type="PROSITE" id="PS00518">
    <property type="entry name" value="ZF_RING_1"/>
    <property type="match status" value="1"/>
</dbReference>
<dbReference type="EnsemblPlants" id="Pp3c21_12300V3.1">
    <property type="protein sequence ID" value="Pp3c21_12300V3.1"/>
    <property type="gene ID" value="Pp3c21_12300"/>
</dbReference>
<dbReference type="STRING" id="3218.A0A2K1IRQ9"/>
<dbReference type="Proteomes" id="UP000006727">
    <property type="component" value="Chromosome 21"/>
</dbReference>
<dbReference type="RefSeq" id="XP_024359581.1">
    <property type="nucleotide sequence ID" value="XM_024503813.2"/>
</dbReference>
<dbReference type="EMBL" id="ABEU02000021">
    <property type="protein sequence ID" value="PNR31964.1"/>
    <property type="molecule type" value="Genomic_DNA"/>
</dbReference>
<evidence type="ECO:0000256" key="1">
    <source>
        <dbReference type="ARBA" id="ARBA00022723"/>
    </source>
</evidence>
<protein>
    <recommendedName>
        <fullName evidence="6">RING-type domain-containing protein</fullName>
    </recommendedName>
</protein>
<name>A0A2K1IRQ9_PHYPA</name>
<dbReference type="KEGG" id="ppp:112274369"/>
<dbReference type="Gene3D" id="3.30.40.10">
    <property type="entry name" value="Zinc/RING finger domain, C3HC4 (zinc finger)"/>
    <property type="match status" value="1"/>
</dbReference>
<dbReference type="EnsemblPlants" id="Pp3c21_12300V3.2">
    <property type="protein sequence ID" value="Pp3c21_12300V3.2"/>
    <property type="gene ID" value="Pp3c21_12300"/>
</dbReference>
<dbReference type="GO" id="GO:0032183">
    <property type="term" value="F:SUMO binding"/>
    <property type="evidence" value="ECO:0000318"/>
    <property type="project" value="GO_Central"/>
</dbReference>
<dbReference type="SUPFAM" id="SSF57850">
    <property type="entry name" value="RING/U-box"/>
    <property type="match status" value="1"/>
</dbReference>
<dbReference type="InterPro" id="IPR049627">
    <property type="entry name" value="SLX8"/>
</dbReference>
<proteinExistence type="predicted"/>
<organism evidence="7">
    <name type="scientific">Physcomitrium patens</name>
    <name type="common">Spreading-leaved earth moss</name>
    <name type="synonym">Physcomitrella patens</name>
    <dbReference type="NCBI Taxonomy" id="3218"/>
    <lineage>
        <taxon>Eukaryota</taxon>
        <taxon>Viridiplantae</taxon>
        <taxon>Streptophyta</taxon>
        <taxon>Embryophyta</taxon>
        <taxon>Bryophyta</taxon>
        <taxon>Bryophytina</taxon>
        <taxon>Bryopsida</taxon>
        <taxon>Funariidae</taxon>
        <taxon>Funariales</taxon>
        <taxon>Funariaceae</taxon>
        <taxon>Physcomitrium</taxon>
    </lineage>
</organism>
<feature type="region of interest" description="Disordered" evidence="5">
    <location>
        <begin position="112"/>
        <end position="136"/>
    </location>
</feature>
<evidence type="ECO:0000313" key="9">
    <source>
        <dbReference type="Proteomes" id="UP000006727"/>
    </source>
</evidence>
<dbReference type="Gramene" id="Pp3c21_12300V3.2">
    <property type="protein sequence ID" value="Pp3c21_12300V3.2"/>
    <property type="gene ID" value="Pp3c21_12300"/>
</dbReference>
<keyword evidence="3" id="KW-0862">Zinc</keyword>
<accession>A0A2K1IRQ9</accession>
<keyword evidence="2 4" id="KW-0863">Zinc-finger</keyword>
<dbReference type="Pfam" id="PF13923">
    <property type="entry name" value="zf-C3HC4_2"/>
    <property type="match status" value="1"/>
</dbReference>
<dbReference type="PaxDb" id="3218-PP1S369_26V6.1"/>
<dbReference type="GO" id="GO:0005634">
    <property type="term" value="C:nucleus"/>
    <property type="evidence" value="ECO:0000318"/>
    <property type="project" value="GO_Central"/>
</dbReference>
<dbReference type="Gramene" id="Pp3c21_12300V3.1">
    <property type="protein sequence ID" value="Pp3c21_12300V3.1"/>
    <property type="gene ID" value="Pp3c21_12300"/>
</dbReference>
<evidence type="ECO:0000313" key="7">
    <source>
        <dbReference type="EMBL" id="PNR31964.1"/>
    </source>
</evidence>
<sequence length="253" mass="28403">MDEKREEERVVTMIVSGESKTGPTHGRICNPWRLGESDARSREPIVEQSFMSSRVRDMTSAPIVVDDEDDDVVVSSPRAFAQAKLIASIESRRSSRHQVLVEEDPLALRLGPGGTSQYSVRTQSSITQPLRGRRGRPARATIDLTIPSRSPPVIPLVEDCVLLNDNLPKSRKRKNVLIEQSFMQELAPTIQANEPEGRKFKCAICMDTMKEETSTICGHIFCQSCIQGAINAQKRCPTCRRKLTMKNVHRIYI</sequence>
<gene>
    <name evidence="8" type="primary">LOC112274369</name>
    <name evidence="7" type="ORF">PHYPA_026088</name>
</gene>
<keyword evidence="9" id="KW-1185">Reference proteome</keyword>
<dbReference type="InterPro" id="IPR001841">
    <property type="entry name" value="Znf_RING"/>
</dbReference>
<dbReference type="GeneID" id="112274369"/>
<dbReference type="SMART" id="SM00184">
    <property type="entry name" value="RING"/>
    <property type="match status" value="1"/>
</dbReference>
<evidence type="ECO:0000256" key="3">
    <source>
        <dbReference type="ARBA" id="ARBA00022833"/>
    </source>
</evidence>
<dbReference type="GO" id="GO:0006511">
    <property type="term" value="P:ubiquitin-dependent protein catabolic process"/>
    <property type="evidence" value="ECO:0000318"/>
    <property type="project" value="GO_Central"/>
</dbReference>
<feature type="domain" description="RING-type" evidence="6">
    <location>
        <begin position="202"/>
        <end position="240"/>
    </location>
</feature>
<reference evidence="8" key="3">
    <citation type="submission" date="2020-12" db="UniProtKB">
        <authorList>
            <consortium name="EnsemblPlants"/>
        </authorList>
    </citation>
    <scope>IDENTIFICATION</scope>
</reference>
<evidence type="ECO:0000256" key="5">
    <source>
        <dbReference type="SAM" id="MobiDB-lite"/>
    </source>
</evidence>
<reference evidence="7 9" key="2">
    <citation type="journal article" date="2018" name="Plant J.">
        <title>The Physcomitrella patens chromosome-scale assembly reveals moss genome structure and evolution.</title>
        <authorList>
            <person name="Lang D."/>
            <person name="Ullrich K.K."/>
            <person name="Murat F."/>
            <person name="Fuchs J."/>
            <person name="Jenkins J."/>
            <person name="Haas F.B."/>
            <person name="Piednoel M."/>
            <person name="Gundlach H."/>
            <person name="Van Bel M."/>
            <person name="Meyberg R."/>
            <person name="Vives C."/>
            <person name="Morata J."/>
            <person name="Symeonidi A."/>
            <person name="Hiss M."/>
            <person name="Muchero W."/>
            <person name="Kamisugi Y."/>
            <person name="Saleh O."/>
            <person name="Blanc G."/>
            <person name="Decker E.L."/>
            <person name="van Gessel N."/>
            <person name="Grimwood J."/>
            <person name="Hayes R.D."/>
            <person name="Graham S.W."/>
            <person name="Gunter L.E."/>
            <person name="McDaniel S.F."/>
            <person name="Hoernstein S.N.W."/>
            <person name="Larsson A."/>
            <person name="Li F.W."/>
            <person name="Perroud P.F."/>
            <person name="Phillips J."/>
            <person name="Ranjan P."/>
            <person name="Rokshar D.S."/>
            <person name="Rothfels C.J."/>
            <person name="Schneider L."/>
            <person name="Shu S."/>
            <person name="Stevenson D.W."/>
            <person name="Thummler F."/>
            <person name="Tillich M."/>
            <person name="Villarreal Aguilar J.C."/>
            <person name="Widiez T."/>
            <person name="Wong G.K."/>
            <person name="Wymore A."/>
            <person name="Zhang Y."/>
            <person name="Zimmer A.D."/>
            <person name="Quatrano R.S."/>
            <person name="Mayer K.F.X."/>
            <person name="Goodstein D."/>
            <person name="Casacuberta J.M."/>
            <person name="Vandepoele K."/>
            <person name="Reski R."/>
            <person name="Cuming A.C."/>
            <person name="Tuskan G.A."/>
            <person name="Maumus F."/>
            <person name="Salse J."/>
            <person name="Schmutz J."/>
            <person name="Rensing S.A."/>
        </authorList>
    </citation>
    <scope>NUCLEOTIDE SEQUENCE [LARGE SCALE GENOMIC DNA]</scope>
    <source>
        <strain evidence="8 9">cv. Gransden 2004</strain>
    </source>
</reference>
<dbReference type="PROSITE" id="PS50089">
    <property type="entry name" value="ZF_RING_2"/>
    <property type="match status" value="1"/>
</dbReference>
<evidence type="ECO:0000313" key="8">
    <source>
        <dbReference type="EnsemblPlants" id="Pp3c21_12300V3.1"/>
    </source>
</evidence>
<dbReference type="AlphaFoldDB" id="A0A2K1IRQ9"/>
<evidence type="ECO:0000256" key="4">
    <source>
        <dbReference type="PROSITE-ProRule" id="PRU00175"/>
    </source>
</evidence>
<dbReference type="InterPro" id="IPR017907">
    <property type="entry name" value="Znf_RING_CS"/>
</dbReference>
<evidence type="ECO:0000259" key="6">
    <source>
        <dbReference type="PROSITE" id="PS50089"/>
    </source>
</evidence>
<reference evidence="7 9" key="1">
    <citation type="journal article" date="2008" name="Science">
        <title>The Physcomitrella genome reveals evolutionary insights into the conquest of land by plants.</title>
        <authorList>
            <person name="Rensing S."/>
            <person name="Lang D."/>
            <person name="Zimmer A."/>
            <person name="Terry A."/>
            <person name="Salamov A."/>
            <person name="Shapiro H."/>
            <person name="Nishiyama T."/>
            <person name="Perroud P.-F."/>
            <person name="Lindquist E."/>
            <person name="Kamisugi Y."/>
            <person name="Tanahashi T."/>
            <person name="Sakakibara K."/>
            <person name="Fujita T."/>
            <person name="Oishi K."/>
            <person name="Shin-I T."/>
            <person name="Kuroki Y."/>
            <person name="Toyoda A."/>
            <person name="Suzuki Y."/>
            <person name="Hashimoto A."/>
            <person name="Yamaguchi K."/>
            <person name="Sugano A."/>
            <person name="Kohara Y."/>
            <person name="Fujiyama A."/>
            <person name="Anterola A."/>
            <person name="Aoki S."/>
            <person name="Ashton N."/>
            <person name="Barbazuk W.B."/>
            <person name="Barker E."/>
            <person name="Bennetzen J."/>
            <person name="Bezanilla M."/>
            <person name="Blankenship R."/>
            <person name="Cho S.H."/>
            <person name="Dutcher S."/>
            <person name="Estelle M."/>
            <person name="Fawcett J.A."/>
            <person name="Gundlach H."/>
            <person name="Hanada K."/>
            <person name="Heyl A."/>
            <person name="Hicks K.A."/>
            <person name="Hugh J."/>
            <person name="Lohr M."/>
            <person name="Mayer K."/>
            <person name="Melkozernov A."/>
            <person name="Murata T."/>
            <person name="Nelson D."/>
            <person name="Pils B."/>
            <person name="Prigge M."/>
            <person name="Reiss B."/>
            <person name="Renner T."/>
            <person name="Rombauts S."/>
            <person name="Rushton P."/>
            <person name="Sanderfoot A."/>
            <person name="Schween G."/>
            <person name="Shiu S.-H."/>
            <person name="Stueber K."/>
            <person name="Theodoulou F.L."/>
            <person name="Tu H."/>
            <person name="Van de Peer Y."/>
            <person name="Verrier P.J."/>
            <person name="Waters E."/>
            <person name="Wood A."/>
            <person name="Yang L."/>
            <person name="Cove D."/>
            <person name="Cuming A."/>
            <person name="Hasebe M."/>
            <person name="Lucas S."/>
            <person name="Mishler D.B."/>
            <person name="Reski R."/>
            <person name="Grigoriev I."/>
            <person name="Quatrano R.S."/>
            <person name="Boore J.L."/>
        </authorList>
    </citation>
    <scope>NUCLEOTIDE SEQUENCE [LARGE SCALE GENOMIC DNA]</scope>
    <source>
        <strain evidence="8 9">cv. Gransden 2004</strain>
    </source>
</reference>
<keyword evidence="1" id="KW-0479">Metal-binding</keyword>
<dbReference type="OrthoDB" id="6105938at2759"/>
<dbReference type="FunCoup" id="A0A2K1IRQ9">
    <property type="interactions" value="3422"/>
</dbReference>
<dbReference type="GO" id="GO:0061630">
    <property type="term" value="F:ubiquitin protein ligase activity"/>
    <property type="evidence" value="ECO:0007669"/>
    <property type="project" value="InterPro"/>
</dbReference>